<reference evidence="1" key="1">
    <citation type="thesis" date="2021" institute="BYU ScholarsArchive" country="Provo, UT, USA">
        <title>Applications of and Algorithms for Genome Assembly and Genomic Analyses with an Emphasis on Marine Teleosts.</title>
        <authorList>
            <person name="Pickett B.D."/>
        </authorList>
    </citation>
    <scope>NUCLEOTIDE SEQUENCE</scope>
    <source>
        <strain evidence="1">HI-2016</strain>
    </source>
</reference>
<protein>
    <submittedName>
        <fullName evidence="1">Uncharacterized protein</fullName>
    </submittedName>
</protein>
<sequence>MELRLVERAECSCTVDTGDIAYLRGLYVPCRKQESPQSHADSAGSHFTARKIQGGEHGKKLHSFCLYFARSSAEAHLCLSVSWR</sequence>
<evidence type="ECO:0000313" key="1">
    <source>
        <dbReference type="EMBL" id="KAG9350422.1"/>
    </source>
</evidence>
<dbReference type="AlphaFoldDB" id="A0A8T2PL01"/>
<dbReference type="Proteomes" id="UP000824540">
    <property type="component" value="Unassembled WGS sequence"/>
</dbReference>
<keyword evidence="2" id="KW-1185">Reference proteome</keyword>
<evidence type="ECO:0000313" key="2">
    <source>
        <dbReference type="Proteomes" id="UP000824540"/>
    </source>
</evidence>
<accession>A0A8T2PL01</accession>
<gene>
    <name evidence="1" type="ORF">JZ751_026784</name>
</gene>
<organism evidence="1 2">
    <name type="scientific">Albula glossodonta</name>
    <name type="common">roundjaw bonefish</name>
    <dbReference type="NCBI Taxonomy" id="121402"/>
    <lineage>
        <taxon>Eukaryota</taxon>
        <taxon>Metazoa</taxon>
        <taxon>Chordata</taxon>
        <taxon>Craniata</taxon>
        <taxon>Vertebrata</taxon>
        <taxon>Euteleostomi</taxon>
        <taxon>Actinopterygii</taxon>
        <taxon>Neopterygii</taxon>
        <taxon>Teleostei</taxon>
        <taxon>Albuliformes</taxon>
        <taxon>Albulidae</taxon>
        <taxon>Albula</taxon>
    </lineage>
</organism>
<proteinExistence type="predicted"/>
<dbReference type="EMBL" id="JAFBMS010000008">
    <property type="protein sequence ID" value="KAG9350422.1"/>
    <property type="molecule type" value="Genomic_DNA"/>
</dbReference>
<name>A0A8T2PL01_9TELE</name>
<comment type="caution">
    <text evidence="1">The sequence shown here is derived from an EMBL/GenBank/DDBJ whole genome shotgun (WGS) entry which is preliminary data.</text>
</comment>